<evidence type="ECO:0000256" key="1">
    <source>
        <dbReference type="ARBA" id="ARBA00023015"/>
    </source>
</evidence>
<dbReference type="PROSITE" id="PS01124">
    <property type="entry name" value="HTH_ARAC_FAMILY_2"/>
    <property type="match status" value="1"/>
</dbReference>
<protein>
    <submittedName>
        <fullName evidence="5">Helix-turn-helix domain-containing protein</fullName>
    </submittedName>
</protein>
<dbReference type="InterPro" id="IPR050204">
    <property type="entry name" value="AraC_XylS_family_regulators"/>
</dbReference>
<proteinExistence type="predicted"/>
<dbReference type="Proteomes" id="UP001379235">
    <property type="component" value="Unassembled WGS sequence"/>
</dbReference>
<gene>
    <name evidence="5" type="ORF">WG900_19015</name>
</gene>
<evidence type="ECO:0000256" key="3">
    <source>
        <dbReference type="ARBA" id="ARBA00023163"/>
    </source>
</evidence>
<sequence>MHKRAIPAIDAALTPRQGVTRLGQPMSYNRGPACDLAPWIGRLYVTAVDLPPDYRLDCSLLNDVAVIRIQLSGQWKAVTGKGVMEMGKSALLFGPQMKAMPISVTGSFISIGFAVRPGTGAAMGWASTANIIDRLFHLDDVGLPGTEILNQIDPEGDAEDWLLVIEAVLRAEVARRKLGFPDPITSRFEVLSYRDPNARIEDFAKDCGIGLRQLERIVQRDFGMSPKQVMRRARALDMAAHLRGVADHEEAEQIMLRYYDQSHLIRDFTKLFGMSPRQFVQRPLPLMTLTLENRQARRLEAIKRLEPGAARPWE</sequence>
<reference evidence="5 6" key="1">
    <citation type="submission" date="2024-03" db="EMBL/GenBank/DDBJ databases">
        <authorList>
            <person name="Jo J.-H."/>
        </authorList>
    </citation>
    <scope>NUCLEOTIDE SEQUENCE [LARGE SCALE GENOMIC DNA]</scope>
    <source>
        <strain evidence="5 6">AS3R-12</strain>
    </source>
</reference>
<dbReference type="InterPro" id="IPR018060">
    <property type="entry name" value="HTH_AraC"/>
</dbReference>
<dbReference type="RefSeq" id="WP_339969770.1">
    <property type="nucleotide sequence ID" value="NZ_JBBHJY010000012.1"/>
</dbReference>
<evidence type="ECO:0000313" key="5">
    <source>
        <dbReference type="EMBL" id="MEJ6012000.1"/>
    </source>
</evidence>
<dbReference type="Pfam" id="PF12833">
    <property type="entry name" value="HTH_18"/>
    <property type="match status" value="1"/>
</dbReference>
<organism evidence="5 6">
    <name type="scientific">Novosphingobium aquae</name>
    <dbReference type="NCBI Taxonomy" id="3133435"/>
    <lineage>
        <taxon>Bacteria</taxon>
        <taxon>Pseudomonadati</taxon>
        <taxon>Pseudomonadota</taxon>
        <taxon>Alphaproteobacteria</taxon>
        <taxon>Sphingomonadales</taxon>
        <taxon>Sphingomonadaceae</taxon>
        <taxon>Novosphingobium</taxon>
    </lineage>
</organism>
<keyword evidence="2" id="KW-0238">DNA-binding</keyword>
<dbReference type="SMART" id="SM00342">
    <property type="entry name" value="HTH_ARAC"/>
    <property type="match status" value="1"/>
</dbReference>
<comment type="caution">
    <text evidence="5">The sequence shown here is derived from an EMBL/GenBank/DDBJ whole genome shotgun (WGS) entry which is preliminary data.</text>
</comment>
<keyword evidence="3" id="KW-0804">Transcription</keyword>
<evidence type="ECO:0000259" key="4">
    <source>
        <dbReference type="PROSITE" id="PS01124"/>
    </source>
</evidence>
<keyword evidence="1" id="KW-0805">Transcription regulation</keyword>
<dbReference type="PANTHER" id="PTHR46796">
    <property type="entry name" value="HTH-TYPE TRANSCRIPTIONAL ACTIVATOR RHAS-RELATED"/>
    <property type="match status" value="1"/>
</dbReference>
<feature type="domain" description="HTH araC/xylS-type" evidence="4">
    <location>
        <begin position="182"/>
        <end position="282"/>
    </location>
</feature>
<name>A0ABU8SDG9_9SPHN</name>
<dbReference type="PANTHER" id="PTHR46796:SF13">
    <property type="entry name" value="HTH-TYPE TRANSCRIPTIONAL ACTIVATOR RHAS"/>
    <property type="match status" value="1"/>
</dbReference>
<accession>A0ABU8SDG9</accession>
<keyword evidence="6" id="KW-1185">Reference proteome</keyword>
<evidence type="ECO:0000313" key="6">
    <source>
        <dbReference type="Proteomes" id="UP001379235"/>
    </source>
</evidence>
<dbReference type="Gene3D" id="1.10.10.60">
    <property type="entry name" value="Homeodomain-like"/>
    <property type="match status" value="1"/>
</dbReference>
<evidence type="ECO:0000256" key="2">
    <source>
        <dbReference type="ARBA" id="ARBA00023125"/>
    </source>
</evidence>
<dbReference type="EMBL" id="JBBHJY010000012">
    <property type="protein sequence ID" value="MEJ6012000.1"/>
    <property type="molecule type" value="Genomic_DNA"/>
</dbReference>